<evidence type="ECO:0000256" key="19">
    <source>
        <dbReference type="ARBA" id="ARBA00023180"/>
    </source>
</evidence>
<dbReference type="FunFam" id="1.10.510.10:FF:000445">
    <property type="entry name" value="MDIS1-interacting receptor like kinase 2"/>
    <property type="match status" value="1"/>
</dbReference>
<comment type="catalytic activity">
    <reaction evidence="20">
        <text>L-threonyl-[protein] + ATP = O-phospho-L-threonyl-[protein] + ADP + H(+)</text>
        <dbReference type="Rhea" id="RHEA:46608"/>
        <dbReference type="Rhea" id="RHEA-COMP:11060"/>
        <dbReference type="Rhea" id="RHEA-COMP:11605"/>
        <dbReference type="ChEBI" id="CHEBI:15378"/>
        <dbReference type="ChEBI" id="CHEBI:30013"/>
        <dbReference type="ChEBI" id="CHEBI:30616"/>
        <dbReference type="ChEBI" id="CHEBI:61977"/>
        <dbReference type="ChEBI" id="CHEBI:456216"/>
        <dbReference type="EC" id="2.7.11.1"/>
    </reaction>
</comment>
<dbReference type="InterPro" id="IPR011009">
    <property type="entry name" value="Kinase-like_dom_sf"/>
</dbReference>
<dbReference type="InterPro" id="IPR003591">
    <property type="entry name" value="Leu-rich_rpt_typical-subtyp"/>
</dbReference>
<comment type="subcellular location">
    <subcellularLocation>
        <location evidence="1">Cell membrane</location>
    </subcellularLocation>
    <subcellularLocation>
        <location evidence="2">Membrane</location>
        <topology evidence="2">Single-pass type I membrane protein</topology>
    </subcellularLocation>
</comment>
<evidence type="ECO:0000256" key="2">
    <source>
        <dbReference type="ARBA" id="ARBA00004479"/>
    </source>
</evidence>
<keyword evidence="19" id="KW-0325">Glycoprotein</keyword>
<evidence type="ECO:0000256" key="16">
    <source>
        <dbReference type="ARBA" id="ARBA00022989"/>
    </source>
</evidence>
<organism evidence="23 24">
    <name type="scientific">Lupinus albus</name>
    <name type="common">White lupine</name>
    <name type="synonym">Lupinus termis</name>
    <dbReference type="NCBI Taxonomy" id="3870"/>
    <lineage>
        <taxon>Eukaryota</taxon>
        <taxon>Viridiplantae</taxon>
        <taxon>Streptophyta</taxon>
        <taxon>Embryophyta</taxon>
        <taxon>Tracheophyta</taxon>
        <taxon>Spermatophyta</taxon>
        <taxon>Magnoliopsida</taxon>
        <taxon>eudicotyledons</taxon>
        <taxon>Gunneridae</taxon>
        <taxon>Pentapetalae</taxon>
        <taxon>rosids</taxon>
        <taxon>fabids</taxon>
        <taxon>Fabales</taxon>
        <taxon>Fabaceae</taxon>
        <taxon>Papilionoideae</taxon>
        <taxon>50 kb inversion clade</taxon>
        <taxon>genistoids sensu lato</taxon>
        <taxon>core genistoids</taxon>
        <taxon>Genisteae</taxon>
        <taxon>Lupinus</taxon>
    </lineage>
</organism>
<dbReference type="Gene3D" id="1.10.510.10">
    <property type="entry name" value="Transferase(Phosphotransferase) domain 1"/>
    <property type="match status" value="1"/>
</dbReference>
<dbReference type="InterPro" id="IPR008266">
    <property type="entry name" value="Tyr_kinase_AS"/>
</dbReference>
<dbReference type="InterPro" id="IPR032675">
    <property type="entry name" value="LRR_dom_sf"/>
</dbReference>
<keyword evidence="24" id="KW-1185">Reference proteome</keyword>
<feature type="domain" description="Protein kinase" evidence="22">
    <location>
        <begin position="270"/>
        <end position="549"/>
    </location>
</feature>
<dbReference type="InterPro" id="IPR001611">
    <property type="entry name" value="Leu-rich_rpt"/>
</dbReference>
<evidence type="ECO:0000256" key="8">
    <source>
        <dbReference type="ARBA" id="ARBA00022614"/>
    </source>
</evidence>
<evidence type="ECO:0000256" key="9">
    <source>
        <dbReference type="ARBA" id="ARBA00022679"/>
    </source>
</evidence>
<evidence type="ECO:0000256" key="7">
    <source>
        <dbReference type="ARBA" id="ARBA00022553"/>
    </source>
</evidence>
<keyword evidence="16" id="KW-1133">Transmembrane helix</keyword>
<dbReference type="PROSITE" id="PS00109">
    <property type="entry name" value="PROTEIN_KINASE_TYR"/>
    <property type="match status" value="1"/>
</dbReference>
<keyword evidence="12" id="KW-0677">Repeat</keyword>
<dbReference type="EC" id="2.7.11.1" evidence="4"/>
<accession>A0A6A4R4R6</accession>
<dbReference type="EMBL" id="WOCE01000001">
    <property type="protein sequence ID" value="KAE9621888.1"/>
    <property type="molecule type" value="Genomic_DNA"/>
</dbReference>
<keyword evidence="13" id="KW-0547">Nucleotide-binding</keyword>
<keyword evidence="8" id="KW-0433">Leucine-rich repeat</keyword>
<dbReference type="Pfam" id="PF00069">
    <property type="entry name" value="Pkinase"/>
    <property type="match status" value="1"/>
</dbReference>
<dbReference type="Gene3D" id="3.30.200.20">
    <property type="entry name" value="Phosphorylase Kinase, domain 1"/>
    <property type="match status" value="1"/>
</dbReference>
<keyword evidence="14" id="KW-0418">Kinase</keyword>
<protein>
    <recommendedName>
        <fullName evidence="4">non-specific serine/threonine protein kinase</fullName>
        <ecNumber evidence="4">2.7.11.1</ecNumber>
    </recommendedName>
</protein>
<dbReference type="FunFam" id="3.80.10.10:FF:000299">
    <property type="entry name" value="Piriformospora indica-insensitive protein 2"/>
    <property type="match status" value="1"/>
</dbReference>
<evidence type="ECO:0000256" key="3">
    <source>
        <dbReference type="ARBA" id="ARBA00009592"/>
    </source>
</evidence>
<proteinExistence type="inferred from homology"/>
<name>A0A6A4R4R6_LUPAL</name>
<dbReference type="PANTHER" id="PTHR48005:SF44">
    <property type="entry name" value="MDIS1-INTERACTING RECEPTOR LIKE KINASE 2-LIKE ISOFORM X1"/>
    <property type="match status" value="1"/>
</dbReference>
<keyword evidence="17" id="KW-0472">Membrane</keyword>
<dbReference type="FunFam" id="3.30.200.20:FF:000309">
    <property type="entry name" value="Leucine-rich repeat receptor protein kinase MSP1"/>
    <property type="match status" value="1"/>
</dbReference>
<dbReference type="GO" id="GO:0004674">
    <property type="term" value="F:protein serine/threonine kinase activity"/>
    <property type="evidence" value="ECO:0007669"/>
    <property type="project" value="UniProtKB-KW"/>
</dbReference>
<evidence type="ECO:0000256" key="5">
    <source>
        <dbReference type="ARBA" id="ARBA00022475"/>
    </source>
</evidence>
<dbReference type="PANTHER" id="PTHR48005">
    <property type="entry name" value="LEUCINE RICH REPEAT KINASE 2"/>
    <property type="match status" value="1"/>
</dbReference>
<comment type="catalytic activity">
    <reaction evidence="21">
        <text>L-seryl-[protein] + ATP = O-phospho-L-seryl-[protein] + ADP + H(+)</text>
        <dbReference type="Rhea" id="RHEA:17989"/>
        <dbReference type="Rhea" id="RHEA-COMP:9863"/>
        <dbReference type="Rhea" id="RHEA-COMP:11604"/>
        <dbReference type="ChEBI" id="CHEBI:15378"/>
        <dbReference type="ChEBI" id="CHEBI:29999"/>
        <dbReference type="ChEBI" id="CHEBI:30616"/>
        <dbReference type="ChEBI" id="CHEBI:83421"/>
        <dbReference type="ChEBI" id="CHEBI:456216"/>
        <dbReference type="EC" id="2.7.11.1"/>
    </reaction>
</comment>
<dbReference type="SUPFAM" id="SSF56112">
    <property type="entry name" value="Protein kinase-like (PK-like)"/>
    <property type="match status" value="1"/>
</dbReference>
<evidence type="ECO:0000256" key="17">
    <source>
        <dbReference type="ARBA" id="ARBA00023136"/>
    </source>
</evidence>
<comment type="caution">
    <text evidence="23">The sequence shown here is derived from an EMBL/GenBank/DDBJ whole genome shotgun (WGS) entry which is preliminary data.</text>
</comment>
<dbReference type="InterPro" id="IPR051420">
    <property type="entry name" value="Ser_Thr_Kinases_DiverseReg"/>
</dbReference>
<dbReference type="FunFam" id="3.80.10.10:FF:000111">
    <property type="entry name" value="LRR receptor-like serine/threonine-protein kinase ERECTA"/>
    <property type="match status" value="1"/>
</dbReference>
<evidence type="ECO:0000313" key="23">
    <source>
        <dbReference type="EMBL" id="KAE9621888.1"/>
    </source>
</evidence>
<sequence>MLEMNRNKLSGKIPPELGKLSQLRYLSLQSNQFTGNIPPEFGNISLIYMLNLSRNHFTGKIPKSIGRLTRLEILDLSDNNLSGSIPEEINNCQQLISLNLSHNKFSGDIPYQLGNLISLQQLLDLSSNSFSGAFPRNLDKLKSLEFFNISHNHLSGTIPKSVSSMVSLQNIDFSYNNLTGPIPTGGIFTKTKVGAFVGNSGLCGMPMSNPCSSPKKFGGTKKKILLGIQQTNEPDEESKSIKDSNQLHHTVRGRDTRFTFSEIFKATNDFNDMYCIGKGGFGSVYRAKLSTGEVNAVKRLNITNSDEIPEMNLQSFENEIRTLTEVRHRNIIKFYGYFSWKRQMFLIYEFVERGSLTKVLYEEGILELSWSIRVKIVHGIANAIAYLHNDCSPPIVHRDVTLNNILLDSEFEPHLADFGIAKQLSSSTSNWTLVAGSYGYMAPELAQTMKVTDKCDVYSFGVVVLEVIMGKHPGELLTTMSSIRSLSSVVDPLAQVLLKDVLDQRLPPPSGRLAKVVIVLVSIALACTRTTPESRPTMYSVAQDISATITKKACLTEPFGMITLSQLMEFHK</sequence>
<keyword evidence="15" id="KW-0067">ATP-binding</keyword>
<evidence type="ECO:0000256" key="11">
    <source>
        <dbReference type="ARBA" id="ARBA00022729"/>
    </source>
</evidence>
<dbReference type="GO" id="GO:0005886">
    <property type="term" value="C:plasma membrane"/>
    <property type="evidence" value="ECO:0007669"/>
    <property type="project" value="UniProtKB-SubCell"/>
</dbReference>
<gene>
    <name evidence="23" type="ORF">Lalb_Chr01g0019541</name>
</gene>
<evidence type="ECO:0000256" key="18">
    <source>
        <dbReference type="ARBA" id="ARBA00023170"/>
    </source>
</evidence>
<keyword evidence="11" id="KW-0732">Signal</keyword>
<evidence type="ECO:0000259" key="22">
    <source>
        <dbReference type="PROSITE" id="PS50011"/>
    </source>
</evidence>
<dbReference type="Proteomes" id="UP000447434">
    <property type="component" value="Chromosome 1"/>
</dbReference>
<keyword evidence="9" id="KW-0808">Transferase</keyword>
<keyword evidence="18" id="KW-0675">Receptor</keyword>
<dbReference type="GO" id="GO:0005524">
    <property type="term" value="F:ATP binding"/>
    <property type="evidence" value="ECO:0007669"/>
    <property type="project" value="UniProtKB-KW"/>
</dbReference>
<dbReference type="Pfam" id="PF00560">
    <property type="entry name" value="LRR_1"/>
    <property type="match status" value="1"/>
</dbReference>
<dbReference type="SUPFAM" id="SSF52058">
    <property type="entry name" value="L domain-like"/>
    <property type="match status" value="1"/>
</dbReference>
<evidence type="ECO:0000256" key="13">
    <source>
        <dbReference type="ARBA" id="ARBA00022741"/>
    </source>
</evidence>
<evidence type="ECO:0000256" key="21">
    <source>
        <dbReference type="ARBA" id="ARBA00048679"/>
    </source>
</evidence>
<dbReference type="Gene3D" id="3.80.10.10">
    <property type="entry name" value="Ribonuclease Inhibitor"/>
    <property type="match status" value="1"/>
</dbReference>
<dbReference type="InterPro" id="IPR055414">
    <property type="entry name" value="LRR_R13L4/SHOC2-like"/>
</dbReference>
<keyword evidence="5" id="KW-1003">Cell membrane</keyword>
<dbReference type="PROSITE" id="PS50011">
    <property type="entry name" value="PROTEIN_KINASE_DOM"/>
    <property type="match status" value="1"/>
</dbReference>
<dbReference type="AlphaFoldDB" id="A0A6A4R4R6"/>
<comment type="similarity">
    <text evidence="3">Belongs to the RLP family.</text>
</comment>
<evidence type="ECO:0000256" key="1">
    <source>
        <dbReference type="ARBA" id="ARBA00004236"/>
    </source>
</evidence>
<dbReference type="CDD" id="cd14066">
    <property type="entry name" value="STKc_IRAK"/>
    <property type="match status" value="1"/>
</dbReference>
<dbReference type="SMART" id="SM00369">
    <property type="entry name" value="LRR_TYP"/>
    <property type="match status" value="3"/>
</dbReference>
<dbReference type="OrthoDB" id="1895577at2759"/>
<dbReference type="Pfam" id="PF23598">
    <property type="entry name" value="LRR_14"/>
    <property type="match status" value="1"/>
</dbReference>
<keyword evidence="10" id="KW-0812">Transmembrane</keyword>
<dbReference type="InterPro" id="IPR000719">
    <property type="entry name" value="Prot_kinase_dom"/>
</dbReference>
<evidence type="ECO:0000256" key="4">
    <source>
        <dbReference type="ARBA" id="ARBA00012513"/>
    </source>
</evidence>
<evidence type="ECO:0000256" key="10">
    <source>
        <dbReference type="ARBA" id="ARBA00022692"/>
    </source>
</evidence>
<evidence type="ECO:0000256" key="20">
    <source>
        <dbReference type="ARBA" id="ARBA00047899"/>
    </source>
</evidence>
<evidence type="ECO:0000256" key="12">
    <source>
        <dbReference type="ARBA" id="ARBA00022737"/>
    </source>
</evidence>
<evidence type="ECO:0000313" key="24">
    <source>
        <dbReference type="Proteomes" id="UP000447434"/>
    </source>
</evidence>
<evidence type="ECO:0000256" key="14">
    <source>
        <dbReference type="ARBA" id="ARBA00022777"/>
    </source>
</evidence>
<evidence type="ECO:0000256" key="15">
    <source>
        <dbReference type="ARBA" id="ARBA00022840"/>
    </source>
</evidence>
<keyword evidence="7" id="KW-0597">Phosphoprotein</keyword>
<reference evidence="24" key="1">
    <citation type="journal article" date="2020" name="Nat. Commun.">
        <title>Genome sequence of the cluster root forming white lupin.</title>
        <authorList>
            <person name="Hufnagel B."/>
            <person name="Marques A."/>
            <person name="Soriano A."/>
            <person name="Marques L."/>
            <person name="Divol F."/>
            <person name="Doumas P."/>
            <person name="Sallet E."/>
            <person name="Mancinotti D."/>
            <person name="Carrere S."/>
            <person name="Marande W."/>
            <person name="Arribat S."/>
            <person name="Keller J."/>
            <person name="Huneau C."/>
            <person name="Blein T."/>
            <person name="Aime D."/>
            <person name="Laguerre M."/>
            <person name="Taylor J."/>
            <person name="Schubert V."/>
            <person name="Nelson M."/>
            <person name="Geu-Flores F."/>
            <person name="Crespi M."/>
            <person name="Gallardo-Guerrero K."/>
            <person name="Delaux P.-M."/>
            <person name="Salse J."/>
            <person name="Berges H."/>
            <person name="Guyot R."/>
            <person name="Gouzy J."/>
            <person name="Peret B."/>
        </authorList>
    </citation>
    <scope>NUCLEOTIDE SEQUENCE [LARGE SCALE GENOMIC DNA]</scope>
    <source>
        <strain evidence="24">cv. Amiga</strain>
    </source>
</reference>
<dbReference type="PROSITE" id="PS51450">
    <property type="entry name" value="LRR"/>
    <property type="match status" value="1"/>
</dbReference>
<evidence type="ECO:0000256" key="6">
    <source>
        <dbReference type="ARBA" id="ARBA00022527"/>
    </source>
</evidence>
<keyword evidence="6" id="KW-0723">Serine/threonine-protein kinase</keyword>